<evidence type="ECO:0008006" key="3">
    <source>
        <dbReference type="Google" id="ProtNLM"/>
    </source>
</evidence>
<gene>
    <name evidence="1" type="ORF">IHQ72_02825</name>
</gene>
<sequence length="310" mass="33735">MFNRSESSLDIVWANFGAGKTHFLLHLIEMAKKEAGSHRFLPSYVEVPEQTRQFLDVYRRVLASWPLENVANAIQEFGSAESDLARAAQTYIHGGAAERSLIHDWIGGGRPSLKDLRNASGISTRIDDDIRAAEILSQIISAFAARSQRVMLCLDEFQRLAFGNPKQGQRIMQSIRSLLSANSNWLSVVLGVASRAESTALEILPSELKTLVGIRPGIALPALDEAEAVSFAVERMASFRPTGYSGDPAAPFGADGLAALVNALHAKTGGAASPRVLLQALAWVYDEMQFEGRILSVEEIRAFVNDLAEA</sequence>
<protein>
    <recommendedName>
        <fullName evidence="3">ATP-binding protein</fullName>
    </recommendedName>
</protein>
<dbReference type="EMBL" id="CP062229">
    <property type="protein sequence ID" value="UVC16136.1"/>
    <property type="molecule type" value="Genomic_DNA"/>
</dbReference>
<dbReference type="Gene3D" id="3.40.50.300">
    <property type="entry name" value="P-loop containing nucleotide triphosphate hydrolases"/>
    <property type="match status" value="1"/>
</dbReference>
<evidence type="ECO:0000313" key="1">
    <source>
        <dbReference type="EMBL" id="UVC16136.1"/>
    </source>
</evidence>
<dbReference type="RefSeq" id="WP_258121057.1">
    <property type="nucleotide sequence ID" value="NZ_CP062229.1"/>
</dbReference>
<organism evidence="1 2">
    <name type="scientific">Mesorhizobium onobrychidis</name>
    <dbReference type="NCBI Taxonomy" id="2775404"/>
    <lineage>
        <taxon>Bacteria</taxon>
        <taxon>Pseudomonadati</taxon>
        <taxon>Pseudomonadota</taxon>
        <taxon>Alphaproteobacteria</taxon>
        <taxon>Hyphomicrobiales</taxon>
        <taxon>Phyllobacteriaceae</taxon>
        <taxon>Mesorhizobium</taxon>
    </lineage>
</organism>
<proteinExistence type="predicted"/>
<evidence type="ECO:0000313" key="2">
    <source>
        <dbReference type="Proteomes" id="UP001058098"/>
    </source>
</evidence>
<accession>A0ABY5QZQ1</accession>
<keyword evidence="2" id="KW-1185">Reference proteome</keyword>
<dbReference type="Proteomes" id="UP001058098">
    <property type="component" value="Chromosome"/>
</dbReference>
<dbReference type="InterPro" id="IPR027417">
    <property type="entry name" value="P-loop_NTPase"/>
</dbReference>
<dbReference type="SUPFAM" id="SSF52540">
    <property type="entry name" value="P-loop containing nucleoside triphosphate hydrolases"/>
    <property type="match status" value="1"/>
</dbReference>
<reference evidence="1" key="1">
    <citation type="submission" date="2020-09" db="EMBL/GenBank/DDBJ databases">
        <title>Rhizobia associated with sainfoin plants.</title>
        <authorList>
            <person name="Asharfi S."/>
            <person name="Kuzmanovic N."/>
            <person name="Bunk B."/>
            <person name="Sproeer C."/>
            <person name="Becker M."/>
            <person name="Thuenen T."/>
        </authorList>
    </citation>
    <scope>NUCLEOTIDE SEQUENCE</scope>
    <source>
        <strain evidence="1">OM4</strain>
    </source>
</reference>
<name>A0ABY5QZQ1_9HYPH</name>